<evidence type="ECO:0000313" key="5">
    <source>
        <dbReference type="Proteomes" id="UP000231637"/>
    </source>
</evidence>
<feature type="binding site" evidence="3">
    <location>
        <position position="145"/>
    </location>
    <ligand>
        <name>a divalent metal cation</name>
        <dbReference type="ChEBI" id="CHEBI:60240"/>
    </ligand>
</feature>
<dbReference type="KEGG" id="mfn:Ga0123462_2157"/>
<name>A0A2K8L778_9PROT</name>
<feature type="binding site" evidence="3">
    <location>
        <position position="149"/>
    </location>
    <ligand>
        <name>a divalent metal cation</name>
        <dbReference type="ChEBI" id="CHEBI:60240"/>
    </ligand>
</feature>
<evidence type="ECO:0000256" key="2">
    <source>
        <dbReference type="ARBA" id="ARBA00022723"/>
    </source>
</evidence>
<keyword evidence="5" id="KW-1185">Reference proteome</keyword>
<dbReference type="PANTHER" id="PTHR37302">
    <property type="entry name" value="SLR1116 PROTEIN"/>
    <property type="match status" value="1"/>
</dbReference>
<proteinExistence type="inferred from homology"/>
<dbReference type="InterPro" id="IPR007837">
    <property type="entry name" value="DinB"/>
</dbReference>
<dbReference type="GO" id="GO:0046872">
    <property type="term" value="F:metal ion binding"/>
    <property type="evidence" value="ECO:0007669"/>
    <property type="project" value="UniProtKB-KW"/>
</dbReference>
<evidence type="ECO:0000313" key="4">
    <source>
        <dbReference type="EMBL" id="ATX82992.1"/>
    </source>
</evidence>
<dbReference type="InterPro" id="IPR034660">
    <property type="entry name" value="DinB/YfiT-like"/>
</dbReference>
<evidence type="ECO:0000256" key="3">
    <source>
        <dbReference type="PIRSR" id="PIRSR607837-1"/>
    </source>
</evidence>
<dbReference type="Pfam" id="PF05163">
    <property type="entry name" value="DinB"/>
    <property type="match status" value="1"/>
</dbReference>
<dbReference type="EMBL" id="CP018800">
    <property type="protein sequence ID" value="ATX82992.1"/>
    <property type="molecule type" value="Genomic_DNA"/>
</dbReference>
<dbReference type="RefSeq" id="WP_100266279.1">
    <property type="nucleotide sequence ID" value="NZ_CP018800.1"/>
</dbReference>
<dbReference type="Proteomes" id="UP000231637">
    <property type="component" value="Chromosome"/>
</dbReference>
<dbReference type="Gene3D" id="1.20.120.450">
    <property type="entry name" value="dinb family like domain"/>
    <property type="match status" value="1"/>
</dbReference>
<sequence>MVEYLQRMARYNRWMNERLFARVKELPADAIAEDRDAFFGSILGTLNHILIADILWLHRFAASSGCRDALAHPLTEYPTPARLNEILFDDFAELTENRRSLDGLILEFSETWTDRLLNEPVRYRTMKGEKQERALGDLLQHLFNHQTHHRGQATTLLFQAGIDPGPTDLLFMMMEES</sequence>
<dbReference type="PANTHER" id="PTHR37302:SF1">
    <property type="entry name" value="PROTEIN DINB"/>
    <property type="match status" value="1"/>
</dbReference>
<dbReference type="OrthoDB" id="9807509at2"/>
<dbReference type="SUPFAM" id="SSF109854">
    <property type="entry name" value="DinB/YfiT-like putative metalloenzymes"/>
    <property type="match status" value="1"/>
</dbReference>
<reference evidence="4 5" key="1">
    <citation type="submission" date="2016-12" db="EMBL/GenBank/DDBJ databases">
        <title>Isolation and genomic insights into novel planktonic Zetaproteobacteria from stratified waters of the Chesapeake Bay.</title>
        <authorList>
            <person name="McAllister S.M."/>
            <person name="Kato S."/>
            <person name="Chan C.S."/>
            <person name="Chiu B.K."/>
            <person name="Field E.K."/>
        </authorList>
    </citation>
    <scope>NUCLEOTIDE SEQUENCE [LARGE SCALE GENOMIC DNA]</scope>
    <source>
        <strain evidence="4 5">CP-8</strain>
    </source>
</reference>
<feature type="binding site" evidence="3">
    <location>
        <position position="48"/>
    </location>
    <ligand>
        <name>a divalent metal cation</name>
        <dbReference type="ChEBI" id="CHEBI:60240"/>
    </ligand>
</feature>
<dbReference type="AlphaFoldDB" id="A0A2K8L778"/>
<gene>
    <name evidence="4" type="ORF">Ga0123462_2157</name>
</gene>
<accession>A0A2K8L778</accession>
<evidence type="ECO:0000256" key="1">
    <source>
        <dbReference type="ARBA" id="ARBA00008635"/>
    </source>
</evidence>
<protein>
    <submittedName>
        <fullName evidence="4">Putative damage-inducible protein DinB (Forms a four-helix bundle)</fullName>
    </submittedName>
</protein>
<keyword evidence="2 3" id="KW-0479">Metal-binding</keyword>
<organism evidence="4 5">
    <name type="scientific">Mariprofundus ferrinatatus</name>
    <dbReference type="NCBI Taxonomy" id="1921087"/>
    <lineage>
        <taxon>Bacteria</taxon>
        <taxon>Pseudomonadati</taxon>
        <taxon>Pseudomonadota</taxon>
        <taxon>Candidatius Mariprofundia</taxon>
        <taxon>Mariprofundales</taxon>
        <taxon>Mariprofundaceae</taxon>
        <taxon>Mariprofundus</taxon>
    </lineage>
</organism>
<comment type="similarity">
    <text evidence="1">Belongs to the DinB family.</text>
</comment>